<evidence type="ECO:0000313" key="5">
    <source>
        <dbReference type="EMBL" id="TLS49560.1"/>
    </source>
</evidence>
<proteinExistence type="inferred from homology"/>
<feature type="transmembrane region" description="Helical" evidence="3">
    <location>
        <begin position="206"/>
        <end position="224"/>
    </location>
</feature>
<dbReference type="OrthoDB" id="1957368at2"/>
<feature type="transmembrane region" description="Helical" evidence="3">
    <location>
        <begin position="231"/>
        <end position="253"/>
    </location>
</feature>
<dbReference type="AlphaFoldDB" id="A0A5R9G625"/>
<dbReference type="EMBL" id="VCIW01000020">
    <property type="protein sequence ID" value="TLS49560.1"/>
    <property type="molecule type" value="Genomic_DNA"/>
</dbReference>
<feature type="transmembrane region" description="Helical" evidence="3">
    <location>
        <begin position="116"/>
        <end position="133"/>
    </location>
</feature>
<sequence length="290" mass="31364">MIYLVLASLSWSIVGVLVKIAGLQFDSYTITFARFSIGVVALAGVVYFSRHSLRPATFYKWIWIGAIGKSANYLFENVAITIGHAYGNMLVQPIQTIVLLVAGIFLFKERLTAKSWLSGAVVLGGVLLITLNGRSLGDAIAEQGWITALFALSGIGAALHFLSQKMLLDSMNDVSMNYSIFFWASFVSAVPLPFAADWQPSFVPGAWLSAAGLGLITGFSFLMLSKALRTVKFSVAVIVSNMAALFTVLWSGVFLREPITMYIVIGAFTVVAGMTMLNWPGKPKPSVEPS</sequence>
<keyword evidence="3" id="KW-0812">Transmembrane</keyword>
<dbReference type="PANTHER" id="PTHR22911">
    <property type="entry name" value="ACYL-MALONYL CONDENSING ENZYME-RELATED"/>
    <property type="match status" value="1"/>
</dbReference>
<feature type="transmembrane region" description="Helical" evidence="3">
    <location>
        <begin position="61"/>
        <end position="83"/>
    </location>
</feature>
<comment type="subcellular location">
    <subcellularLocation>
        <location evidence="1">Endomembrane system</location>
        <topology evidence="1">Multi-pass membrane protein</topology>
    </subcellularLocation>
</comment>
<evidence type="ECO:0000256" key="3">
    <source>
        <dbReference type="SAM" id="Phobius"/>
    </source>
</evidence>
<dbReference type="Pfam" id="PF00892">
    <property type="entry name" value="EamA"/>
    <property type="match status" value="2"/>
</dbReference>
<evidence type="ECO:0000259" key="4">
    <source>
        <dbReference type="Pfam" id="PF00892"/>
    </source>
</evidence>
<dbReference type="GO" id="GO:0016020">
    <property type="term" value="C:membrane"/>
    <property type="evidence" value="ECO:0007669"/>
    <property type="project" value="InterPro"/>
</dbReference>
<feature type="transmembrane region" description="Helical" evidence="3">
    <location>
        <begin position="28"/>
        <end position="49"/>
    </location>
</feature>
<organism evidence="5 6">
    <name type="scientific">Paenibacillus antri</name>
    <dbReference type="NCBI Taxonomy" id="2582848"/>
    <lineage>
        <taxon>Bacteria</taxon>
        <taxon>Bacillati</taxon>
        <taxon>Bacillota</taxon>
        <taxon>Bacilli</taxon>
        <taxon>Bacillales</taxon>
        <taxon>Paenibacillaceae</taxon>
        <taxon>Paenibacillus</taxon>
    </lineage>
</organism>
<dbReference type="Proteomes" id="UP000309676">
    <property type="component" value="Unassembled WGS sequence"/>
</dbReference>
<evidence type="ECO:0000313" key="6">
    <source>
        <dbReference type="Proteomes" id="UP000309676"/>
    </source>
</evidence>
<reference evidence="5 6" key="1">
    <citation type="submission" date="2019-05" db="EMBL/GenBank/DDBJ databases">
        <authorList>
            <person name="Narsing Rao M.P."/>
            <person name="Li W.J."/>
        </authorList>
    </citation>
    <scope>NUCLEOTIDE SEQUENCE [LARGE SCALE GENOMIC DNA]</scope>
    <source>
        <strain evidence="5 6">SYSU_K30003</strain>
    </source>
</reference>
<dbReference type="PANTHER" id="PTHR22911:SF137">
    <property type="entry name" value="SOLUTE CARRIER FAMILY 35 MEMBER G2-RELATED"/>
    <property type="match status" value="1"/>
</dbReference>
<feature type="domain" description="EamA" evidence="4">
    <location>
        <begin position="2"/>
        <end position="130"/>
    </location>
</feature>
<dbReference type="InterPro" id="IPR037185">
    <property type="entry name" value="EmrE-like"/>
</dbReference>
<comment type="similarity">
    <text evidence="2">Belongs to the EamA transporter family.</text>
</comment>
<feature type="transmembrane region" description="Helical" evidence="3">
    <location>
        <begin position="145"/>
        <end position="162"/>
    </location>
</feature>
<accession>A0A5R9G625</accession>
<feature type="transmembrane region" description="Helical" evidence="3">
    <location>
        <begin position="174"/>
        <end position="194"/>
    </location>
</feature>
<dbReference type="Gene3D" id="1.10.3730.20">
    <property type="match status" value="1"/>
</dbReference>
<evidence type="ECO:0000256" key="1">
    <source>
        <dbReference type="ARBA" id="ARBA00004127"/>
    </source>
</evidence>
<feature type="transmembrane region" description="Helical" evidence="3">
    <location>
        <begin position="259"/>
        <end position="279"/>
    </location>
</feature>
<protein>
    <submittedName>
        <fullName evidence="5">DMT family transporter</fullName>
    </submittedName>
</protein>
<keyword evidence="6" id="KW-1185">Reference proteome</keyword>
<gene>
    <name evidence="5" type="ORF">FE782_24525</name>
</gene>
<name>A0A5R9G625_9BACL</name>
<keyword evidence="3" id="KW-0472">Membrane</keyword>
<keyword evidence="3" id="KW-1133">Transmembrane helix</keyword>
<evidence type="ECO:0000256" key="2">
    <source>
        <dbReference type="ARBA" id="ARBA00007362"/>
    </source>
</evidence>
<dbReference type="RefSeq" id="WP_138197003.1">
    <property type="nucleotide sequence ID" value="NZ_VCIW01000020.1"/>
</dbReference>
<comment type="caution">
    <text evidence="5">The sequence shown here is derived from an EMBL/GenBank/DDBJ whole genome shotgun (WGS) entry which is preliminary data.</text>
</comment>
<dbReference type="SUPFAM" id="SSF103481">
    <property type="entry name" value="Multidrug resistance efflux transporter EmrE"/>
    <property type="match status" value="2"/>
</dbReference>
<dbReference type="InterPro" id="IPR000620">
    <property type="entry name" value="EamA_dom"/>
</dbReference>
<feature type="domain" description="EamA" evidence="4">
    <location>
        <begin position="148"/>
        <end position="278"/>
    </location>
</feature>
<feature type="transmembrane region" description="Helical" evidence="3">
    <location>
        <begin position="89"/>
        <end position="107"/>
    </location>
</feature>